<proteinExistence type="predicted"/>
<dbReference type="GeneID" id="54302891"/>
<organism evidence="3 4">
    <name type="scientific">Aplosporella prunicola CBS 121167</name>
    <dbReference type="NCBI Taxonomy" id="1176127"/>
    <lineage>
        <taxon>Eukaryota</taxon>
        <taxon>Fungi</taxon>
        <taxon>Dikarya</taxon>
        <taxon>Ascomycota</taxon>
        <taxon>Pezizomycotina</taxon>
        <taxon>Dothideomycetes</taxon>
        <taxon>Dothideomycetes incertae sedis</taxon>
        <taxon>Botryosphaeriales</taxon>
        <taxon>Aplosporellaceae</taxon>
        <taxon>Aplosporella</taxon>
    </lineage>
</organism>
<evidence type="ECO:0000259" key="2">
    <source>
        <dbReference type="PROSITE" id="PS50879"/>
    </source>
</evidence>
<gene>
    <name evidence="3" type="ORF">K452DRAFT_341852</name>
</gene>
<evidence type="ECO:0000256" key="1">
    <source>
        <dbReference type="SAM" id="MobiDB-lite"/>
    </source>
</evidence>
<dbReference type="SUPFAM" id="SSF53098">
    <property type="entry name" value="Ribonuclease H-like"/>
    <property type="match status" value="1"/>
</dbReference>
<dbReference type="Gene3D" id="3.30.420.10">
    <property type="entry name" value="Ribonuclease H-like superfamily/Ribonuclease H"/>
    <property type="match status" value="1"/>
</dbReference>
<dbReference type="GO" id="GO:0003676">
    <property type="term" value="F:nucleic acid binding"/>
    <property type="evidence" value="ECO:0007669"/>
    <property type="project" value="InterPro"/>
</dbReference>
<dbReference type="GO" id="GO:0004523">
    <property type="term" value="F:RNA-DNA hybrid ribonuclease activity"/>
    <property type="evidence" value="ECO:0007669"/>
    <property type="project" value="InterPro"/>
</dbReference>
<dbReference type="InterPro" id="IPR012337">
    <property type="entry name" value="RNaseH-like_sf"/>
</dbReference>
<dbReference type="EMBL" id="ML995509">
    <property type="protein sequence ID" value="KAF2136946.1"/>
    <property type="molecule type" value="Genomic_DNA"/>
</dbReference>
<evidence type="ECO:0000313" key="3">
    <source>
        <dbReference type="EMBL" id="KAF2136946.1"/>
    </source>
</evidence>
<feature type="domain" description="RNase H type-1" evidence="2">
    <location>
        <begin position="39"/>
        <end position="207"/>
    </location>
</feature>
<dbReference type="OrthoDB" id="3926137at2759"/>
<evidence type="ECO:0000313" key="4">
    <source>
        <dbReference type="Proteomes" id="UP000799438"/>
    </source>
</evidence>
<feature type="region of interest" description="Disordered" evidence="1">
    <location>
        <begin position="332"/>
        <end position="412"/>
    </location>
</feature>
<dbReference type="RefSeq" id="XP_033392664.1">
    <property type="nucleotide sequence ID" value="XM_033545385.1"/>
</dbReference>
<dbReference type="Proteomes" id="UP000799438">
    <property type="component" value="Unassembled WGS sequence"/>
</dbReference>
<name>A0A6A6AZ81_9PEZI</name>
<accession>A0A6A6AZ81</accession>
<sequence>MPQQKPTYILYRKFIGDVSTEGRQKALRSARNQERHGHEPGTLVVWADGSYKPKRRKASAPFDQQCTGGAGSAIFEYYGSGSNSGSYSSDSYASVKMENSTEAEAVAINVGLKGSVERAIASEGTPHAIRKVVIYNDCRSWLENFRKSQLNEPFMATDRTVIQLQRTIWGSHMLADMGVSLRLQWVPGHAGVRGNVLADRLAAIELGLALRAEADAMDPESLGFSDSAEEYEIEGSLSSSKSVGRGWTCTVDEGTEWCEDPIPIDEDSSLYDILVEQSRRRQRRCVQVEAVFAPAQKRRAAMERWRAARDRFRFEQRVRALLAKYDHLRTPVDRDEEEHEDRDEPKDSGIWPSFLDYEDDGMEEPDMGYEDEDEAMDKPEDEGIEEPYMDYEDEDRDEPDTSVIWPSFMDYE</sequence>
<dbReference type="Pfam" id="PF00075">
    <property type="entry name" value="RNase_H"/>
    <property type="match status" value="1"/>
</dbReference>
<protein>
    <recommendedName>
        <fullName evidence="2">RNase H type-1 domain-containing protein</fullName>
    </recommendedName>
</protein>
<reference evidence="3" key="1">
    <citation type="journal article" date="2020" name="Stud. Mycol.">
        <title>101 Dothideomycetes genomes: a test case for predicting lifestyles and emergence of pathogens.</title>
        <authorList>
            <person name="Haridas S."/>
            <person name="Albert R."/>
            <person name="Binder M."/>
            <person name="Bloem J."/>
            <person name="Labutti K."/>
            <person name="Salamov A."/>
            <person name="Andreopoulos B."/>
            <person name="Baker S."/>
            <person name="Barry K."/>
            <person name="Bills G."/>
            <person name="Bluhm B."/>
            <person name="Cannon C."/>
            <person name="Castanera R."/>
            <person name="Culley D."/>
            <person name="Daum C."/>
            <person name="Ezra D."/>
            <person name="Gonzalez J."/>
            <person name="Henrissat B."/>
            <person name="Kuo A."/>
            <person name="Liang C."/>
            <person name="Lipzen A."/>
            <person name="Lutzoni F."/>
            <person name="Magnuson J."/>
            <person name="Mondo S."/>
            <person name="Nolan M."/>
            <person name="Ohm R."/>
            <person name="Pangilinan J."/>
            <person name="Park H.-J."/>
            <person name="Ramirez L."/>
            <person name="Alfaro M."/>
            <person name="Sun H."/>
            <person name="Tritt A."/>
            <person name="Yoshinaga Y."/>
            <person name="Zwiers L.-H."/>
            <person name="Turgeon B."/>
            <person name="Goodwin S."/>
            <person name="Spatafora J."/>
            <person name="Crous P."/>
            <person name="Grigoriev I."/>
        </authorList>
    </citation>
    <scope>NUCLEOTIDE SEQUENCE</scope>
    <source>
        <strain evidence="3">CBS 121167</strain>
    </source>
</reference>
<dbReference type="PROSITE" id="PS50879">
    <property type="entry name" value="RNASE_H_1"/>
    <property type="match status" value="1"/>
</dbReference>
<dbReference type="InterPro" id="IPR002156">
    <property type="entry name" value="RNaseH_domain"/>
</dbReference>
<dbReference type="AlphaFoldDB" id="A0A6A6AZ81"/>
<dbReference type="InterPro" id="IPR036397">
    <property type="entry name" value="RNaseH_sf"/>
</dbReference>
<keyword evidence="4" id="KW-1185">Reference proteome</keyword>
<feature type="compositionally biased region" description="Acidic residues" evidence="1">
    <location>
        <begin position="356"/>
        <end position="400"/>
    </location>
</feature>